<sequence>MLWLLYPLPPAGGGEITSQVDQCGRNEYLRLPPGTSSCSNVCPDNTRHMPEEDCPSIAHESSPYNTYLAITLSWLDYSSLHRCENHAGRCRCPGCFLGDLPFPPPLHSGAAPYSPRCTLIGSEDLNVKSPPPHALPTLLEVVCQSVEAVRISHTPSPVRNDADFFCKFDLRRFQTNAEFLRKFPHNINSTTTFNSAHVYRFNSRQWFLISSTRKLNPFMPAVDNRQHVAQPILLVAYNQSPRLNIELQHVSTLNCKQSLNIELQHVSTLNCNTAYTSSENGSV</sequence>
<dbReference type="EMBL" id="JARBHB010000014">
    <property type="protein sequence ID" value="KAJ8869386.1"/>
    <property type="molecule type" value="Genomic_DNA"/>
</dbReference>
<protein>
    <submittedName>
        <fullName evidence="1">Uncharacterized protein</fullName>
    </submittedName>
</protein>
<reference evidence="1 2" key="1">
    <citation type="submission" date="2023-02" db="EMBL/GenBank/DDBJ databases">
        <title>LHISI_Scaffold_Assembly.</title>
        <authorList>
            <person name="Stuart O.P."/>
            <person name="Cleave R."/>
            <person name="Magrath M.J.L."/>
            <person name="Mikheyev A.S."/>
        </authorList>
    </citation>
    <scope>NUCLEOTIDE SEQUENCE [LARGE SCALE GENOMIC DNA]</scope>
    <source>
        <strain evidence="1">Daus_M_001</strain>
        <tissue evidence="1">Leg muscle</tissue>
    </source>
</reference>
<keyword evidence="2" id="KW-1185">Reference proteome</keyword>
<proteinExistence type="predicted"/>
<organism evidence="1 2">
    <name type="scientific">Dryococelus australis</name>
    <dbReference type="NCBI Taxonomy" id="614101"/>
    <lineage>
        <taxon>Eukaryota</taxon>
        <taxon>Metazoa</taxon>
        <taxon>Ecdysozoa</taxon>
        <taxon>Arthropoda</taxon>
        <taxon>Hexapoda</taxon>
        <taxon>Insecta</taxon>
        <taxon>Pterygota</taxon>
        <taxon>Neoptera</taxon>
        <taxon>Polyneoptera</taxon>
        <taxon>Phasmatodea</taxon>
        <taxon>Verophasmatodea</taxon>
        <taxon>Anareolatae</taxon>
        <taxon>Phasmatidae</taxon>
        <taxon>Eurycanthinae</taxon>
        <taxon>Dryococelus</taxon>
    </lineage>
</organism>
<evidence type="ECO:0000313" key="1">
    <source>
        <dbReference type="EMBL" id="KAJ8869386.1"/>
    </source>
</evidence>
<name>A0ABQ9GE94_9NEOP</name>
<evidence type="ECO:0000313" key="2">
    <source>
        <dbReference type="Proteomes" id="UP001159363"/>
    </source>
</evidence>
<gene>
    <name evidence="1" type="ORF">PR048_030962</name>
</gene>
<comment type="caution">
    <text evidence="1">The sequence shown here is derived from an EMBL/GenBank/DDBJ whole genome shotgun (WGS) entry which is preliminary data.</text>
</comment>
<accession>A0ABQ9GE94</accession>
<dbReference type="Proteomes" id="UP001159363">
    <property type="component" value="Chromosome 13"/>
</dbReference>